<evidence type="ECO:0000313" key="1">
    <source>
        <dbReference type="EMBL" id="KAK7305807.1"/>
    </source>
</evidence>
<dbReference type="Proteomes" id="UP001367508">
    <property type="component" value="Unassembled WGS sequence"/>
</dbReference>
<protein>
    <submittedName>
        <fullName evidence="1">Uncharacterized protein</fullName>
    </submittedName>
</protein>
<keyword evidence="2" id="KW-1185">Reference proteome</keyword>
<comment type="caution">
    <text evidence="1">The sequence shown here is derived from an EMBL/GenBank/DDBJ whole genome shotgun (WGS) entry which is preliminary data.</text>
</comment>
<dbReference type="EMBL" id="JAYMYQ010000011">
    <property type="protein sequence ID" value="KAK7305807.1"/>
    <property type="molecule type" value="Genomic_DNA"/>
</dbReference>
<dbReference type="AlphaFoldDB" id="A0AAN9PQ50"/>
<proteinExistence type="predicted"/>
<sequence length="93" mass="10162">MEHPFSREEINHHLPFQKLATNLCPLDTAVDAVLTFDAIHKSLVCDLIHGDSANNVSDLSNLKGGGEEGEGKKSFSSDHLIFSKVTVLLLFLS</sequence>
<evidence type="ECO:0000313" key="2">
    <source>
        <dbReference type="Proteomes" id="UP001367508"/>
    </source>
</evidence>
<name>A0AAN9PQ50_CANGL</name>
<organism evidence="1 2">
    <name type="scientific">Canavalia gladiata</name>
    <name type="common">Sword bean</name>
    <name type="synonym">Dolichos gladiatus</name>
    <dbReference type="NCBI Taxonomy" id="3824"/>
    <lineage>
        <taxon>Eukaryota</taxon>
        <taxon>Viridiplantae</taxon>
        <taxon>Streptophyta</taxon>
        <taxon>Embryophyta</taxon>
        <taxon>Tracheophyta</taxon>
        <taxon>Spermatophyta</taxon>
        <taxon>Magnoliopsida</taxon>
        <taxon>eudicotyledons</taxon>
        <taxon>Gunneridae</taxon>
        <taxon>Pentapetalae</taxon>
        <taxon>rosids</taxon>
        <taxon>fabids</taxon>
        <taxon>Fabales</taxon>
        <taxon>Fabaceae</taxon>
        <taxon>Papilionoideae</taxon>
        <taxon>50 kb inversion clade</taxon>
        <taxon>NPAAA clade</taxon>
        <taxon>indigoferoid/millettioid clade</taxon>
        <taxon>Phaseoleae</taxon>
        <taxon>Canavalia</taxon>
    </lineage>
</organism>
<reference evidence="1 2" key="1">
    <citation type="submission" date="2024-01" db="EMBL/GenBank/DDBJ databases">
        <title>The genomes of 5 underutilized Papilionoideae crops provide insights into root nodulation and disease resistanc.</title>
        <authorList>
            <person name="Jiang F."/>
        </authorList>
    </citation>
    <scope>NUCLEOTIDE SEQUENCE [LARGE SCALE GENOMIC DNA]</scope>
    <source>
        <strain evidence="1">LVBAO_FW01</strain>
        <tissue evidence="1">Leaves</tissue>
    </source>
</reference>
<accession>A0AAN9PQ50</accession>
<gene>
    <name evidence="1" type="ORF">VNO77_43719</name>
</gene>